<name>A0AB73H200_9XANT</name>
<sequence>MLRLLVKSCSYSITVDGGSPTRQVSALAAIPEGIDVHGSKFSGPVHVVISDKSVDPPFQHGSIYWGADASAKPFAALWVFAPAQIVDRVADKASTLQQINVSAAGVLVNGGTWPDPKDPAAVSTFSCIFGHEPAA</sequence>
<dbReference type="EMBL" id="JACIIQ010000013">
    <property type="protein sequence ID" value="MBB5671469.1"/>
    <property type="molecule type" value="Genomic_DNA"/>
</dbReference>
<proteinExistence type="predicted"/>
<dbReference type="Proteomes" id="UP000528595">
    <property type="component" value="Unassembled WGS sequence"/>
</dbReference>
<comment type="caution">
    <text evidence="1">The sequence shown here is derived from an EMBL/GenBank/DDBJ whole genome shotgun (WGS) entry which is preliminary data.</text>
</comment>
<accession>A0AB73H200</accession>
<protein>
    <recommendedName>
        <fullName evidence="2">DUF3455 domain-containing protein</fullName>
    </recommendedName>
</protein>
<evidence type="ECO:0000313" key="1">
    <source>
        <dbReference type="EMBL" id="MBB5671469.1"/>
    </source>
</evidence>
<gene>
    <name evidence="1" type="ORF">FHR65_003044</name>
</gene>
<reference evidence="1" key="1">
    <citation type="submission" date="2020-08" db="EMBL/GenBank/DDBJ databases">
        <title>Studying the diversity of plant-associated saprophytic bacteria and their role in host health and plant-pathogen interactions.</title>
        <authorList>
            <person name="Potnis N."/>
        </authorList>
    </citation>
    <scope>NUCLEOTIDE SEQUENCE</scope>
    <source>
        <strain evidence="1">F21</strain>
    </source>
</reference>
<organism evidence="1">
    <name type="scientific">Xanthomonas arboricola</name>
    <dbReference type="NCBI Taxonomy" id="56448"/>
    <lineage>
        <taxon>Bacteria</taxon>
        <taxon>Pseudomonadati</taxon>
        <taxon>Pseudomonadota</taxon>
        <taxon>Gammaproteobacteria</taxon>
        <taxon>Lysobacterales</taxon>
        <taxon>Lysobacteraceae</taxon>
        <taxon>Xanthomonas</taxon>
    </lineage>
</organism>
<dbReference type="AlphaFoldDB" id="A0AB73H200"/>
<dbReference type="RefSeq" id="WP_184578065.1">
    <property type="nucleotide sequence ID" value="NZ_JACIIQ010000013.1"/>
</dbReference>
<evidence type="ECO:0008006" key="2">
    <source>
        <dbReference type="Google" id="ProtNLM"/>
    </source>
</evidence>